<dbReference type="InterPro" id="IPR006311">
    <property type="entry name" value="TAT_signal"/>
</dbReference>
<feature type="chain" id="PRO_5041292301" evidence="7">
    <location>
        <begin position="43"/>
        <end position="151"/>
    </location>
</feature>
<keyword evidence="10" id="KW-1185">Reference proteome</keyword>
<dbReference type="EMBL" id="JAKFHA010000004">
    <property type="protein sequence ID" value="MCF2527724.1"/>
    <property type="molecule type" value="Genomic_DNA"/>
</dbReference>
<evidence type="ECO:0000256" key="1">
    <source>
        <dbReference type="ARBA" id="ARBA00004613"/>
    </source>
</evidence>
<dbReference type="InterPro" id="IPR020054">
    <property type="entry name" value="Prot_inh_SSI_I16_CS"/>
</dbReference>
<organism evidence="9 10">
    <name type="scientific">Yinghuangia soli</name>
    <dbReference type="NCBI Taxonomy" id="2908204"/>
    <lineage>
        <taxon>Bacteria</taxon>
        <taxon>Bacillati</taxon>
        <taxon>Actinomycetota</taxon>
        <taxon>Actinomycetes</taxon>
        <taxon>Kitasatosporales</taxon>
        <taxon>Streptomycetaceae</taxon>
        <taxon>Yinghuangia</taxon>
    </lineage>
</organism>
<keyword evidence="4" id="KW-0646">Protease inhibitor</keyword>
<comment type="similarity">
    <text evidence="2">Belongs to the protease inhibitor I16 (SSI) family.</text>
</comment>
<evidence type="ECO:0000259" key="8">
    <source>
        <dbReference type="Pfam" id="PF00720"/>
    </source>
</evidence>
<keyword evidence="3" id="KW-0964">Secreted</keyword>
<dbReference type="AlphaFoldDB" id="A0AA41PZL0"/>
<dbReference type="GO" id="GO:0004867">
    <property type="term" value="F:serine-type endopeptidase inhibitor activity"/>
    <property type="evidence" value="ECO:0007669"/>
    <property type="project" value="UniProtKB-KW"/>
</dbReference>
<evidence type="ECO:0000256" key="6">
    <source>
        <dbReference type="ARBA" id="ARBA00023157"/>
    </source>
</evidence>
<dbReference type="RefSeq" id="WP_235051877.1">
    <property type="nucleotide sequence ID" value="NZ_JAKFHA010000004.1"/>
</dbReference>
<accession>A0AA41PZL0</accession>
<evidence type="ECO:0000256" key="7">
    <source>
        <dbReference type="SAM" id="SignalP"/>
    </source>
</evidence>
<reference evidence="9" key="1">
    <citation type="submission" date="2022-01" db="EMBL/GenBank/DDBJ databases">
        <title>Genome-Based Taxonomic Classification of the Phylum Actinobacteria.</title>
        <authorList>
            <person name="Gao Y."/>
        </authorList>
    </citation>
    <scope>NUCLEOTIDE SEQUENCE</scope>
    <source>
        <strain evidence="9">KLBMP 8922</strain>
    </source>
</reference>
<name>A0AA41PZL0_9ACTN</name>
<proteinExistence type="inferred from homology"/>
<gene>
    <name evidence="9" type="ORF">LZ495_10915</name>
</gene>
<dbReference type="Proteomes" id="UP001165378">
    <property type="component" value="Unassembled WGS sequence"/>
</dbReference>
<evidence type="ECO:0000313" key="10">
    <source>
        <dbReference type="Proteomes" id="UP001165378"/>
    </source>
</evidence>
<comment type="caution">
    <text evidence="9">The sequence shown here is derived from an EMBL/GenBank/DDBJ whole genome shotgun (WGS) entry which is preliminary data.</text>
</comment>
<dbReference type="Gene3D" id="3.30.350.10">
    <property type="entry name" value="Subtilisin inhibitor-like"/>
    <property type="match status" value="1"/>
</dbReference>
<comment type="subcellular location">
    <subcellularLocation>
        <location evidence="1">Secreted</location>
    </subcellularLocation>
</comment>
<dbReference type="GO" id="GO:0005576">
    <property type="term" value="C:extracellular region"/>
    <property type="evidence" value="ECO:0007669"/>
    <property type="project" value="UniProtKB-SubCell"/>
</dbReference>
<feature type="signal peptide" evidence="7">
    <location>
        <begin position="1"/>
        <end position="42"/>
    </location>
</feature>
<evidence type="ECO:0000256" key="3">
    <source>
        <dbReference type="ARBA" id="ARBA00022525"/>
    </source>
</evidence>
<evidence type="ECO:0000313" key="9">
    <source>
        <dbReference type="EMBL" id="MCF2527724.1"/>
    </source>
</evidence>
<dbReference type="SUPFAM" id="SSF55399">
    <property type="entry name" value="Subtilisin inhibitor"/>
    <property type="match status" value="1"/>
</dbReference>
<evidence type="ECO:0000256" key="4">
    <source>
        <dbReference type="ARBA" id="ARBA00022690"/>
    </source>
</evidence>
<dbReference type="InterPro" id="IPR023549">
    <property type="entry name" value="Subtilisin_inhibitor"/>
</dbReference>
<dbReference type="PROSITE" id="PS51318">
    <property type="entry name" value="TAT"/>
    <property type="match status" value="1"/>
</dbReference>
<sequence>MPHIQRTGLGRIRTVLSRRTAALAGAAALAFTALGGAAPATATPPPYGHMFLSVYEGVGTEGERIGYAELWCNPNTGTHPDPDAACAALEAADGNPGMVAGDPGPCTMEYRPVTAVAKGYWGGGVWTISYTGAHGNRCALHRATTPVFDIH</sequence>
<keyword evidence="7" id="KW-0732">Signal</keyword>
<protein>
    <submittedName>
        <fullName evidence="9">Subtilase-type protease inhibitor</fullName>
    </submittedName>
</protein>
<feature type="domain" description="Subtilisin inhibitor" evidence="8">
    <location>
        <begin position="52"/>
        <end position="131"/>
    </location>
</feature>
<evidence type="ECO:0000256" key="5">
    <source>
        <dbReference type="ARBA" id="ARBA00022900"/>
    </source>
</evidence>
<keyword evidence="5" id="KW-0722">Serine protease inhibitor</keyword>
<dbReference type="InterPro" id="IPR036819">
    <property type="entry name" value="Subtilisin_inhibitor-like_sf"/>
</dbReference>
<keyword evidence="6" id="KW-1015">Disulfide bond</keyword>
<dbReference type="PROSITE" id="PS00999">
    <property type="entry name" value="SSI"/>
    <property type="match status" value="1"/>
</dbReference>
<evidence type="ECO:0000256" key="2">
    <source>
        <dbReference type="ARBA" id="ARBA00010472"/>
    </source>
</evidence>
<dbReference type="Pfam" id="PF00720">
    <property type="entry name" value="SSI"/>
    <property type="match status" value="1"/>
</dbReference>